<organism evidence="14 15">
    <name type="scientific">Gardnerella vaginalis</name>
    <dbReference type="NCBI Taxonomy" id="2702"/>
    <lineage>
        <taxon>Bacteria</taxon>
        <taxon>Bacillati</taxon>
        <taxon>Actinomycetota</taxon>
        <taxon>Actinomycetes</taxon>
        <taxon>Bifidobacteriales</taxon>
        <taxon>Bifidobacteriaceae</taxon>
        <taxon>Gardnerella</taxon>
    </lineage>
</organism>
<feature type="non-terminal residue" evidence="14">
    <location>
        <position position="1"/>
    </location>
</feature>
<keyword evidence="4" id="KW-0547">Nucleotide-binding</keyword>
<dbReference type="GO" id="GO:0004518">
    <property type="term" value="F:nuclease activity"/>
    <property type="evidence" value="ECO:0007669"/>
    <property type="project" value="UniProtKB-KW"/>
</dbReference>
<evidence type="ECO:0000256" key="3">
    <source>
        <dbReference type="ARBA" id="ARBA00022737"/>
    </source>
</evidence>
<reference evidence="14 15" key="1">
    <citation type="submission" date="2023-05" db="EMBL/GenBank/DDBJ databases">
        <title>Cataloging the Phylogenetic Diversity of Human Bladder Bacteria.</title>
        <authorList>
            <person name="Du J."/>
        </authorList>
    </citation>
    <scope>NUCLEOTIDE SEQUENCE [LARGE SCALE GENOMIC DNA]</scope>
    <source>
        <strain evidence="14 15">UMB9230</strain>
    </source>
</reference>
<protein>
    <recommendedName>
        <fullName evidence="12">UvrABC system protein A</fullName>
    </recommendedName>
    <alternativeName>
        <fullName evidence="13">Excinuclease ABC subunit A</fullName>
    </alternativeName>
</protein>
<evidence type="ECO:0000256" key="5">
    <source>
        <dbReference type="ARBA" id="ARBA00022763"/>
    </source>
</evidence>
<evidence type="ECO:0000256" key="9">
    <source>
        <dbReference type="ARBA" id="ARBA00023125"/>
    </source>
</evidence>
<evidence type="ECO:0000256" key="10">
    <source>
        <dbReference type="ARBA" id="ARBA00023204"/>
    </source>
</evidence>
<dbReference type="GO" id="GO:0005524">
    <property type="term" value="F:ATP binding"/>
    <property type="evidence" value="ECO:0007669"/>
    <property type="project" value="UniProtKB-KW"/>
</dbReference>
<evidence type="ECO:0000256" key="11">
    <source>
        <dbReference type="ARBA" id="ARBA00038000"/>
    </source>
</evidence>
<evidence type="ECO:0000256" key="8">
    <source>
        <dbReference type="ARBA" id="ARBA00022881"/>
    </source>
</evidence>
<evidence type="ECO:0000256" key="13">
    <source>
        <dbReference type="ARBA" id="ARBA00042156"/>
    </source>
</evidence>
<dbReference type="SUPFAM" id="SSF52540">
    <property type="entry name" value="P-loop containing nucleoside triphosphate hydrolases"/>
    <property type="match status" value="1"/>
</dbReference>
<evidence type="ECO:0000256" key="6">
    <source>
        <dbReference type="ARBA" id="ARBA00022769"/>
    </source>
</evidence>
<accession>A0ABD4ZFD6</accession>
<dbReference type="AlphaFoldDB" id="A0ABD4ZFD6"/>
<dbReference type="GO" id="GO:0005737">
    <property type="term" value="C:cytoplasm"/>
    <property type="evidence" value="ECO:0007669"/>
    <property type="project" value="UniProtKB-SubCell"/>
</dbReference>
<keyword evidence="8" id="KW-0267">Excision nuclease</keyword>
<keyword evidence="7" id="KW-0067">ATP-binding</keyword>
<evidence type="ECO:0000256" key="7">
    <source>
        <dbReference type="ARBA" id="ARBA00022840"/>
    </source>
</evidence>
<keyword evidence="5" id="KW-0227">DNA damage</keyword>
<sequence>QIAEKILKEIRERLEFLVNVGLNYLSLSRSAETLSGGEAQRIRLASQIGAGLVGVMYVLDEPSIGLHQRDNERLLNTLIH</sequence>
<name>A0ABD4ZFD6_GARVA</name>
<evidence type="ECO:0000256" key="4">
    <source>
        <dbReference type="ARBA" id="ARBA00022741"/>
    </source>
</evidence>
<comment type="subcellular location">
    <subcellularLocation>
        <location evidence="1">Cytoplasm</location>
    </subcellularLocation>
</comment>
<dbReference type="InterPro" id="IPR027417">
    <property type="entry name" value="P-loop_NTPase"/>
</dbReference>
<dbReference type="EMBL" id="JASOGJ010000172">
    <property type="protein sequence ID" value="MDK6696386.1"/>
    <property type="molecule type" value="Genomic_DNA"/>
</dbReference>
<feature type="non-terminal residue" evidence="14">
    <location>
        <position position="80"/>
    </location>
</feature>
<keyword evidence="2" id="KW-0963">Cytoplasm</keyword>
<comment type="caution">
    <text evidence="14">The sequence shown here is derived from an EMBL/GenBank/DDBJ whole genome shotgun (WGS) entry which is preliminary data.</text>
</comment>
<gene>
    <name evidence="14" type="ORF">QP177_07480</name>
</gene>
<dbReference type="Proteomes" id="UP001240561">
    <property type="component" value="Unassembled WGS sequence"/>
</dbReference>
<dbReference type="GO" id="GO:0006281">
    <property type="term" value="P:DNA repair"/>
    <property type="evidence" value="ECO:0007669"/>
    <property type="project" value="UniProtKB-KW"/>
</dbReference>
<dbReference type="PANTHER" id="PTHR43152:SF3">
    <property type="entry name" value="UVRABC SYSTEM PROTEIN A"/>
    <property type="match status" value="1"/>
</dbReference>
<keyword evidence="3" id="KW-0677">Repeat</keyword>
<evidence type="ECO:0000256" key="2">
    <source>
        <dbReference type="ARBA" id="ARBA00022490"/>
    </source>
</evidence>
<dbReference type="Gene3D" id="1.20.1580.10">
    <property type="entry name" value="ABC transporter ATPase like domain"/>
    <property type="match status" value="1"/>
</dbReference>
<evidence type="ECO:0000313" key="14">
    <source>
        <dbReference type="EMBL" id="MDK6696386.1"/>
    </source>
</evidence>
<dbReference type="Gene3D" id="3.40.50.300">
    <property type="entry name" value="P-loop containing nucleotide triphosphate hydrolases"/>
    <property type="match status" value="1"/>
</dbReference>
<evidence type="ECO:0000256" key="1">
    <source>
        <dbReference type="ARBA" id="ARBA00004496"/>
    </source>
</evidence>
<keyword evidence="10" id="KW-0234">DNA repair</keyword>
<evidence type="ECO:0000256" key="12">
    <source>
        <dbReference type="ARBA" id="ARBA00039316"/>
    </source>
</evidence>
<dbReference type="GO" id="GO:0003677">
    <property type="term" value="F:DNA binding"/>
    <property type="evidence" value="ECO:0007669"/>
    <property type="project" value="UniProtKB-KW"/>
</dbReference>
<dbReference type="PANTHER" id="PTHR43152">
    <property type="entry name" value="UVRABC SYSTEM PROTEIN A"/>
    <property type="match status" value="1"/>
</dbReference>
<keyword evidence="6" id="KW-0228">DNA excision</keyword>
<evidence type="ECO:0000313" key="15">
    <source>
        <dbReference type="Proteomes" id="UP001240561"/>
    </source>
</evidence>
<proteinExistence type="inferred from homology"/>
<comment type="similarity">
    <text evidence="11">Belongs to the ABC transporter superfamily. UvrA family.</text>
</comment>
<keyword evidence="9" id="KW-0238">DNA-binding</keyword>